<evidence type="ECO:0000256" key="1">
    <source>
        <dbReference type="SAM" id="Phobius"/>
    </source>
</evidence>
<dbReference type="Proteomes" id="UP001221924">
    <property type="component" value="Unassembled WGS sequence"/>
</dbReference>
<proteinExistence type="predicted"/>
<sequence>KYSELDLTPFFAPFFMVFFGLCLGDSGYWLFLFLAATLYRMLAKNISATMKPILSLIQILAASTFFCGMLTGTFFGVSLYEINIPFLQYMKDHLFM</sequence>
<feature type="non-terminal residue" evidence="2">
    <location>
        <position position="1"/>
    </location>
</feature>
<feature type="non-terminal residue" evidence="2">
    <location>
        <position position="96"/>
    </location>
</feature>
<comment type="caution">
    <text evidence="2">The sequence shown here is derived from an EMBL/GenBank/DDBJ whole genome shotgun (WGS) entry which is preliminary data.</text>
</comment>
<feature type="transmembrane region" description="Helical" evidence="1">
    <location>
        <begin position="59"/>
        <end position="80"/>
    </location>
</feature>
<protein>
    <submittedName>
        <fullName evidence="2">V-type ATP synthase subunit I</fullName>
    </submittedName>
</protein>
<dbReference type="AlphaFoldDB" id="A0AAW6MA97"/>
<keyword evidence="1" id="KW-0472">Membrane</keyword>
<feature type="transmembrane region" description="Helical" evidence="1">
    <location>
        <begin position="12"/>
        <end position="39"/>
    </location>
</feature>
<reference evidence="2" key="1">
    <citation type="submission" date="2023-03" db="EMBL/GenBank/DDBJ databases">
        <title>DFI Biobank Strains.</title>
        <authorList>
            <person name="Mostad J."/>
            <person name="Paddock L."/>
            <person name="Medina S."/>
            <person name="Waligurski E."/>
            <person name="Barat B."/>
            <person name="Smith R."/>
            <person name="Burgo V."/>
            <person name="Metcalfe C."/>
            <person name="Woodson C."/>
            <person name="Sundararajan A."/>
            <person name="Ramaswamy R."/>
            <person name="Lin H."/>
            <person name="Pamer E.G."/>
        </authorList>
    </citation>
    <scope>NUCLEOTIDE SEQUENCE</scope>
    <source>
        <strain evidence="2">DFI.9.5</strain>
    </source>
</reference>
<gene>
    <name evidence="2" type="ORF">PZH42_30810</name>
</gene>
<evidence type="ECO:0000313" key="3">
    <source>
        <dbReference type="Proteomes" id="UP001221924"/>
    </source>
</evidence>
<keyword evidence="1" id="KW-1133">Transmembrane helix</keyword>
<accession>A0AAW6MA97</accession>
<evidence type="ECO:0000313" key="2">
    <source>
        <dbReference type="EMBL" id="MDE8698321.1"/>
    </source>
</evidence>
<name>A0AAW6MA97_9BACE</name>
<organism evidence="2 3">
    <name type="scientific">Bacteroides cellulosilyticus</name>
    <dbReference type="NCBI Taxonomy" id="246787"/>
    <lineage>
        <taxon>Bacteria</taxon>
        <taxon>Pseudomonadati</taxon>
        <taxon>Bacteroidota</taxon>
        <taxon>Bacteroidia</taxon>
        <taxon>Bacteroidales</taxon>
        <taxon>Bacteroidaceae</taxon>
        <taxon>Bacteroides</taxon>
    </lineage>
</organism>
<keyword evidence="1" id="KW-0812">Transmembrane</keyword>
<dbReference type="EMBL" id="JARFID010001036">
    <property type="protein sequence ID" value="MDE8698321.1"/>
    <property type="molecule type" value="Genomic_DNA"/>
</dbReference>